<organism evidence="1 2">
    <name type="scientific">Mariniradius saccharolyticus AK6</name>
    <dbReference type="NCBI Taxonomy" id="1239962"/>
    <lineage>
        <taxon>Bacteria</taxon>
        <taxon>Pseudomonadati</taxon>
        <taxon>Bacteroidota</taxon>
        <taxon>Cytophagia</taxon>
        <taxon>Cytophagales</taxon>
        <taxon>Cyclobacteriaceae</taxon>
        <taxon>Mariniradius</taxon>
    </lineage>
</organism>
<proteinExistence type="predicted"/>
<accession>M7X2L8</accession>
<sequence length="69" mass="7746">MPKGGSNGISNFFRKPIDGTSDANHQAWRGHAIYHDYNFAHGRSPTAVSPNLPRKVICLKEFHFSQFST</sequence>
<reference evidence="1" key="1">
    <citation type="submission" date="2013-01" db="EMBL/GenBank/DDBJ databases">
        <title>Genome assembly of Mariniradius saccharolyticus AK6.</title>
        <authorList>
            <person name="Vaidya B."/>
            <person name="Khatri I."/>
            <person name="Tanuku N.R.S."/>
            <person name="Subramanian S."/>
            <person name="Pinnaka A."/>
        </authorList>
    </citation>
    <scope>NUCLEOTIDE SEQUENCE [LARGE SCALE GENOMIC DNA]</scope>
    <source>
        <strain evidence="1">AK6</strain>
    </source>
</reference>
<evidence type="ECO:0000313" key="2">
    <source>
        <dbReference type="Proteomes" id="UP000010953"/>
    </source>
</evidence>
<protein>
    <submittedName>
        <fullName evidence="1">Uncharacterized protein</fullName>
    </submittedName>
</protein>
<keyword evidence="2" id="KW-1185">Reference proteome</keyword>
<dbReference type="InParanoid" id="M7X2L8"/>
<dbReference type="AlphaFoldDB" id="M7X2L8"/>
<name>M7X2L8_9BACT</name>
<dbReference type="Proteomes" id="UP000010953">
    <property type="component" value="Unassembled WGS sequence"/>
</dbReference>
<gene>
    <name evidence="1" type="ORF">C943_02011</name>
</gene>
<dbReference type="STRING" id="1239962.C943_02011"/>
<comment type="caution">
    <text evidence="1">The sequence shown here is derived from an EMBL/GenBank/DDBJ whole genome shotgun (WGS) entry which is preliminary data.</text>
</comment>
<dbReference type="EMBL" id="AMZY02000018">
    <property type="protein sequence ID" value="EMS31740.1"/>
    <property type="molecule type" value="Genomic_DNA"/>
</dbReference>
<evidence type="ECO:0000313" key="1">
    <source>
        <dbReference type="EMBL" id="EMS31740.1"/>
    </source>
</evidence>